<proteinExistence type="predicted"/>
<keyword evidence="1" id="KW-0472">Membrane</keyword>
<dbReference type="EMBL" id="OX459119">
    <property type="protein sequence ID" value="CAI9096054.1"/>
    <property type="molecule type" value="Genomic_DNA"/>
</dbReference>
<dbReference type="PANTHER" id="PTHR15907">
    <property type="entry name" value="DUF614 FAMILY PROTEIN-RELATED"/>
    <property type="match status" value="1"/>
</dbReference>
<keyword evidence="3" id="KW-1185">Reference proteome</keyword>
<evidence type="ECO:0000256" key="1">
    <source>
        <dbReference type="SAM" id="Phobius"/>
    </source>
</evidence>
<gene>
    <name evidence="2" type="ORF">OLC1_LOCUS6894</name>
</gene>
<sequence>MEPKHIAAATTGSNGSSANSMSEGCITLWCPCVTFGQVSEIVDRGSTACGLNGYFYTLLAFVTGCWMYSYCCRSKMRKQYSLEEDPCPDCCVHFCCEPCALCQEYRELKNRGFDMHIGWYANMKRQNQGIPMAPLVEGGMNR</sequence>
<dbReference type="Proteomes" id="UP001161247">
    <property type="component" value="Chromosome 2"/>
</dbReference>
<reference evidence="2" key="1">
    <citation type="submission" date="2023-03" db="EMBL/GenBank/DDBJ databases">
        <authorList>
            <person name="Julca I."/>
        </authorList>
    </citation>
    <scope>NUCLEOTIDE SEQUENCE</scope>
</reference>
<dbReference type="NCBIfam" id="TIGR01571">
    <property type="entry name" value="A_thal_Cys_rich"/>
    <property type="match status" value="1"/>
</dbReference>
<feature type="transmembrane region" description="Helical" evidence="1">
    <location>
        <begin position="53"/>
        <end position="71"/>
    </location>
</feature>
<keyword evidence="1" id="KW-1133">Transmembrane helix</keyword>
<evidence type="ECO:0000313" key="2">
    <source>
        <dbReference type="EMBL" id="CAI9096054.1"/>
    </source>
</evidence>
<accession>A0AAV1CMY1</accession>
<dbReference type="Pfam" id="PF04749">
    <property type="entry name" value="PLAC8"/>
    <property type="match status" value="1"/>
</dbReference>
<evidence type="ECO:0000313" key="3">
    <source>
        <dbReference type="Proteomes" id="UP001161247"/>
    </source>
</evidence>
<keyword evidence="1" id="KW-0812">Transmembrane</keyword>
<dbReference type="AlphaFoldDB" id="A0AAV1CMY1"/>
<protein>
    <submittedName>
        <fullName evidence="2">OLC1v1032121C1</fullName>
    </submittedName>
</protein>
<organism evidence="2 3">
    <name type="scientific">Oldenlandia corymbosa var. corymbosa</name>
    <dbReference type="NCBI Taxonomy" id="529605"/>
    <lineage>
        <taxon>Eukaryota</taxon>
        <taxon>Viridiplantae</taxon>
        <taxon>Streptophyta</taxon>
        <taxon>Embryophyta</taxon>
        <taxon>Tracheophyta</taxon>
        <taxon>Spermatophyta</taxon>
        <taxon>Magnoliopsida</taxon>
        <taxon>eudicotyledons</taxon>
        <taxon>Gunneridae</taxon>
        <taxon>Pentapetalae</taxon>
        <taxon>asterids</taxon>
        <taxon>lamiids</taxon>
        <taxon>Gentianales</taxon>
        <taxon>Rubiaceae</taxon>
        <taxon>Rubioideae</taxon>
        <taxon>Spermacoceae</taxon>
        <taxon>Hedyotis-Oldenlandia complex</taxon>
        <taxon>Oldenlandia</taxon>
    </lineage>
</organism>
<name>A0AAV1CMY1_OLDCO</name>
<dbReference type="InterPro" id="IPR006461">
    <property type="entry name" value="PLAC_motif_containing"/>
</dbReference>